<dbReference type="PANTHER" id="PTHR43537:SF45">
    <property type="entry name" value="GNTR FAMILY REGULATORY PROTEIN"/>
    <property type="match status" value="1"/>
</dbReference>
<sequence>MSTRAPHVSAAEAVQAHLRERITAGELPPGNRLVDTALAEEYGVSRHTVRDALRLLGADGLVRSVRNSGSSVRSLTAADVRDIYLVRRLMETAAVRQSAHADDGLLQDVERAATTVEQYARAGAASHVGTASLAFHRSLVALAGSARLNAFYDTIAAQLRLAFAVMPDEGEFQLQWVALDRQIADLVVSGRRTEAEARLLEYLYESEGLVVDGIRAAERAG</sequence>
<dbReference type="SMART" id="SM00895">
    <property type="entry name" value="FCD"/>
    <property type="match status" value="1"/>
</dbReference>
<dbReference type="PRINTS" id="PR00035">
    <property type="entry name" value="HTHGNTR"/>
</dbReference>
<protein>
    <submittedName>
        <fullName evidence="5">GntR family transcriptional regulator</fullName>
    </submittedName>
</protein>
<keyword evidence="2" id="KW-0238">DNA-binding</keyword>
<dbReference type="Gene3D" id="1.10.10.10">
    <property type="entry name" value="Winged helix-like DNA-binding domain superfamily/Winged helix DNA-binding domain"/>
    <property type="match status" value="1"/>
</dbReference>
<dbReference type="InterPro" id="IPR008920">
    <property type="entry name" value="TF_FadR/GntR_C"/>
</dbReference>
<dbReference type="SUPFAM" id="SSF48008">
    <property type="entry name" value="GntR ligand-binding domain-like"/>
    <property type="match status" value="1"/>
</dbReference>
<dbReference type="RefSeq" id="WP_169323441.1">
    <property type="nucleotide sequence ID" value="NZ_JABCJJ010000003.1"/>
</dbReference>
<keyword evidence="3" id="KW-0804">Transcription</keyword>
<accession>A0A7Y0LW16</accession>
<dbReference type="InterPro" id="IPR011711">
    <property type="entry name" value="GntR_C"/>
</dbReference>
<dbReference type="PROSITE" id="PS50949">
    <property type="entry name" value="HTH_GNTR"/>
    <property type="match status" value="1"/>
</dbReference>
<reference evidence="5 6" key="1">
    <citation type="submission" date="2020-04" db="EMBL/GenBank/DDBJ databases">
        <title>Sequencing and Assembly of C. fimi.</title>
        <authorList>
            <person name="Ramsey A.R."/>
        </authorList>
    </citation>
    <scope>NUCLEOTIDE SEQUENCE [LARGE SCALE GENOMIC DNA]</scope>
    <source>
        <strain evidence="5 6">SB</strain>
    </source>
</reference>
<dbReference type="InterPro" id="IPR036390">
    <property type="entry name" value="WH_DNA-bd_sf"/>
</dbReference>
<dbReference type="GO" id="GO:0003700">
    <property type="term" value="F:DNA-binding transcription factor activity"/>
    <property type="evidence" value="ECO:0007669"/>
    <property type="project" value="InterPro"/>
</dbReference>
<feature type="domain" description="HTH gntR-type" evidence="4">
    <location>
        <begin position="8"/>
        <end position="75"/>
    </location>
</feature>
<dbReference type="PANTHER" id="PTHR43537">
    <property type="entry name" value="TRANSCRIPTIONAL REGULATOR, GNTR FAMILY"/>
    <property type="match status" value="1"/>
</dbReference>
<keyword evidence="6" id="KW-1185">Reference proteome</keyword>
<evidence type="ECO:0000256" key="3">
    <source>
        <dbReference type="ARBA" id="ARBA00023163"/>
    </source>
</evidence>
<dbReference type="InterPro" id="IPR036388">
    <property type="entry name" value="WH-like_DNA-bd_sf"/>
</dbReference>
<dbReference type="SMART" id="SM00345">
    <property type="entry name" value="HTH_GNTR"/>
    <property type="match status" value="1"/>
</dbReference>
<dbReference type="EMBL" id="JABCJJ010000003">
    <property type="protein sequence ID" value="NMR19272.1"/>
    <property type="molecule type" value="Genomic_DNA"/>
</dbReference>
<evidence type="ECO:0000259" key="4">
    <source>
        <dbReference type="PROSITE" id="PS50949"/>
    </source>
</evidence>
<dbReference type="Pfam" id="PF00392">
    <property type="entry name" value="GntR"/>
    <property type="match status" value="1"/>
</dbReference>
<evidence type="ECO:0000313" key="5">
    <source>
        <dbReference type="EMBL" id="NMR19272.1"/>
    </source>
</evidence>
<dbReference type="Gene3D" id="1.20.120.530">
    <property type="entry name" value="GntR ligand-binding domain-like"/>
    <property type="match status" value="1"/>
</dbReference>
<proteinExistence type="predicted"/>
<organism evidence="5 6">
    <name type="scientific">Cellulomonas fimi</name>
    <dbReference type="NCBI Taxonomy" id="1708"/>
    <lineage>
        <taxon>Bacteria</taxon>
        <taxon>Bacillati</taxon>
        <taxon>Actinomycetota</taxon>
        <taxon>Actinomycetes</taxon>
        <taxon>Micrococcales</taxon>
        <taxon>Cellulomonadaceae</taxon>
        <taxon>Cellulomonas</taxon>
    </lineage>
</organism>
<comment type="caution">
    <text evidence="5">The sequence shown here is derived from an EMBL/GenBank/DDBJ whole genome shotgun (WGS) entry which is preliminary data.</text>
</comment>
<dbReference type="SUPFAM" id="SSF46785">
    <property type="entry name" value="Winged helix' DNA-binding domain"/>
    <property type="match status" value="1"/>
</dbReference>
<evidence type="ECO:0000313" key="6">
    <source>
        <dbReference type="Proteomes" id="UP000562124"/>
    </source>
</evidence>
<name>A0A7Y0LW16_CELFI</name>
<dbReference type="AlphaFoldDB" id="A0A7Y0LW16"/>
<dbReference type="GO" id="GO:0003677">
    <property type="term" value="F:DNA binding"/>
    <property type="evidence" value="ECO:0007669"/>
    <property type="project" value="UniProtKB-KW"/>
</dbReference>
<dbReference type="Pfam" id="PF07729">
    <property type="entry name" value="FCD"/>
    <property type="match status" value="1"/>
</dbReference>
<dbReference type="InterPro" id="IPR000524">
    <property type="entry name" value="Tscrpt_reg_HTH_GntR"/>
</dbReference>
<gene>
    <name evidence="5" type="ORF">HIR71_03415</name>
</gene>
<keyword evidence="1" id="KW-0805">Transcription regulation</keyword>
<evidence type="ECO:0000256" key="1">
    <source>
        <dbReference type="ARBA" id="ARBA00023015"/>
    </source>
</evidence>
<dbReference type="CDD" id="cd07377">
    <property type="entry name" value="WHTH_GntR"/>
    <property type="match status" value="1"/>
</dbReference>
<evidence type="ECO:0000256" key="2">
    <source>
        <dbReference type="ARBA" id="ARBA00023125"/>
    </source>
</evidence>
<dbReference type="Proteomes" id="UP000562124">
    <property type="component" value="Unassembled WGS sequence"/>
</dbReference>